<sequence length="350" mass="40832">MIEKDNVEITENDFITLYVIGYESQGESIIFSVGDKFLGVIDCFKVGDRFETKRIIKELDIPIDFICWTHVDWDHTYGLYELKEFFYEDTAIIVPEGLGSKELRDLFNDPSSYQHDEYRNIYNMIDDVENFISANEHTQIYNFKFTNKNNEYDFIMNTFAPISKVVKGLNKDFIRNLVKCTDSDEFGEKVIDENWYNGSNKKNNLFSVGLEIVIKLNSEDIRICLTGDLDNDTILKMKPAKLNRIFSRNTILKIPHHGSKNADKLISNEYDDGLKFEYAITTNYKKGNLPREKILNLYKKKGRVFRTNKIEKEGYGVVMYRYPIIKSVLNYNKDSKSEVISFFADAGEVF</sequence>
<dbReference type="RefSeq" id="WP_152887206.1">
    <property type="nucleotide sequence ID" value="NZ_WHJC01000010.1"/>
</dbReference>
<dbReference type="OrthoDB" id="420651at2"/>
<dbReference type="EMBL" id="WHJC01000010">
    <property type="protein sequence ID" value="MPQ42513.1"/>
    <property type="molecule type" value="Genomic_DNA"/>
</dbReference>
<name>A0A6I1MIJ6_9CLOT</name>
<evidence type="ECO:0008006" key="3">
    <source>
        <dbReference type="Google" id="ProtNLM"/>
    </source>
</evidence>
<accession>A0A6I1MIJ6</accession>
<dbReference type="InterPro" id="IPR036866">
    <property type="entry name" value="RibonucZ/Hydroxyglut_hydro"/>
</dbReference>
<evidence type="ECO:0000313" key="2">
    <source>
        <dbReference type="Proteomes" id="UP000430345"/>
    </source>
</evidence>
<dbReference type="AlphaFoldDB" id="A0A6I1MIJ6"/>
<proteinExistence type="predicted"/>
<reference evidence="1 2" key="1">
    <citation type="submission" date="2019-10" db="EMBL/GenBank/DDBJ databases">
        <title>The Genome Sequence of Clostridium tarantellae Isolated from Fish Brain.</title>
        <authorList>
            <person name="Bano L."/>
            <person name="Kiel M."/>
            <person name="Sales G."/>
            <person name="Doxey A.C."/>
            <person name="Mansfield M.J."/>
            <person name="Schiavone M."/>
            <person name="Rossetto O."/>
            <person name="Pirazzini M."/>
            <person name="Dobrindt U."/>
            <person name="Montecucco C."/>
        </authorList>
    </citation>
    <scope>NUCLEOTIDE SEQUENCE [LARGE SCALE GENOMIC DNA]</scope>
    <source>
        <strain evidence="1 2">DSM 3997</strain>
    </source>
</reference>
<dbReference type="SUPFAM" id="SSF56281">
    <property type="entry name" value="Metallo-hydrolase/oxidoreductase"/>
    <property type="match status" value="1"/>
</dbReference>
<gene>
    <name evidence="1" type="ORF">GBZ86_01850</name>
</gene>
<comment type="caution">
    <text evidence="1">The sequence shown here is derived from an EMBL/GenBank/DDBJ whole genome shotgun (WGS) entry which is preliminary data.</text>
</comment>
<dbReference type="Gene3D" id="3.60.15.10">
    <property type="entry name" value="Ribonuclease Z/Hydroxyacylglutathione hydrolase-like"/>
    <property type="match status" value="1"/>
</dbReference>
<protein>
    <recommendedName>
        <fullName evidence="3">MBL fold metallo-hydrolase</fullName>
    </recommendedName>
</protein>
<dbReference type="Proteomes" id="UP000430345">
    <property type="component" value="Unassembled WGS sequence"/>
</dbReference>
<evidence type="ECO:0000313" key="1">
    <source>
        <dbReference type="EMBL" id="MPQ42513.1"/>
    </source>
</evidence>
<keyword evidence="2" id="KW-1185">Reference proteome</keyword>
<organism evidence="1 2">
    <name type="scientific">Clostridium tarantellae</name>
    <dbReference type="NCBI Taxonomy" id="39493"/>
    <lineage>
        <taxon>Bacteria</taxon>
        <taxon>Bacillati</taxon>
        <taxon>Bacillota</taxon>
        <taxon>Clostridia</taxon>
        <taxon>Eubacteriales</taxon>
        <taxon>Clostridiaceae</taxon>
        <taxon>Clostridium</taxon>
    </lineage>
</organism>